<evidence type="ECO:0000256" key="2">
    <source>
        <dbReference type="ARBA" id="ARBA00022722"/>
    </source>
</evidence>
<accession>A0A495D1X0</accession>
<keyword evidence="3" id="KW-0255">Endonuclease</keyword>
<evidence type="ECO:0000259" key="6">
    <source>
        <dbReference type="Pfam" id="PF03755"/>
    </source>
</evidence>
<proteinExistence type="inferred from homology"/>
<dbReference type="AlphaFoldDB" id="A0A495D1X0"/>
<evidence type="ECO:0000256" key="3">
    <source>
        <dbReference type="ARBA" id="ARBA00022759"/>
    </source>
</evidence>
<dbReference type="NCBIfam" id="TIGR00255">
    <property type="entry name" value="YicC/YloC family endoribonuclease"/>
    <property type="match status" value="1"/>
</dbReference>
<comment type="cofactor">
    <cofactor evidence="1">
        <name>a divalent metal cation</name>
        <dbReference type="ChEBI" id="CHEBI:60240"/>
    </cofactor>
</comment>
<gene>
    <name evidence="8" type="ORF">C7435_2645</name>
</gene>
<dbReference type="OrthoDB" id="9771229at2"/>
<feature type="domain" description="Endoribonuclease YicC-like C-terminal" evidence="7">
    <location>
        <begin position="178"/>
        <end position="293"/>
    </location>
</feature>
<organism evidence="8 9">
    <name type="scientific">Maricaulis maris</name>
    <dbReference type="NCBI Taxonomy" id="74318"/>
    <lineage>
        <taxon>Bacteria</taxon>
        <taxon>Pseudomonadati</taxon>
        <taxon>Pseudomonadota</taxon>
        <taxon>Alphaproteobacteria</taxon>
        <taxon>Maricaulales</taxon>
        <taxon>Maricaulaceae</taxon>
        <taxon>Maricaulis</taxon>
    </lineage>
</organism>
<keyword evidence="2" id="KW-0540">Nuclease</keyword>
<evidence type="ECO:0000256" key="1">
    <source>
        <dbReference type="ARBA" id="ARBA00001968"/>
    </source>
</evidence>
<sequence length="293" mass="31603">MGVLSGMTGFARVDGQADGWNWTWEARSVNGKGLEARFRLPTGFERLETKARDLAKARFSRGNVNATLNLRRETEAGGARIDLARVRGLLDQAAPLLESGEVARPTLDGLLALPGMIDSDQADGPDNSAELDNALLASLGDALDGLQAARRDEGRALADILAAHIADIARLTGEAADHAATRSDAIRDRLATKFAELLPEGLPEDRLATEAAMLAVKMDVREELDRLHAHIDAARELLAQGSPVGRKLDFLSQEFNREANTLCSKSSDSSLTAIGLSLKNTVDQFREQIQNVE</sequence>
<evidence type="ECO:0000256" key="5">
    <source>
        <dbReference type="ARBA" id="ARBA00035648"/>
    </source>
</evidence>
<dbReference type="PANTHER" id="PTHR30636:SF3">
    <property type="entry name" value="UPF0701 PROTEIN YICC"/>
    <property type="match status" value="1"/>
</dbReference>
<dbReference type="PANTHER" id="PTHR30636">
    <property type="entry name" value="UPF0701 PROTEIN YICC"/>
    <property type="match status" value="1"/>
</dbReference>
<evidence type="ECO:0000256" key="4">
    <source>
        <dbReference type="ARBA" id="ARBA00022801"/>
    </source>
</evidence>
<name>A0A495D1X0_9PROT</name>
<comment type="caution">
    <text evidence="8">The sequence shown here is derived from an EMBL/GenBank/DDBJ whole genome shotgun (WGS) entry which is preliminary data.</text>
</comment>
<reference evidence="8 9" key="1">
    <citation type="submission" date="2018-10" db="EMBL/GenBank/DDBJ databases">
        <title>Genomic Encyclopedia of Type Strains, Phase IV (KMG-IV): sequencing the most valuable type-strain genomes for metagenomic binning, comparative biology and taxonomic classification.</title>
        <authorList>
            <person name="Goeker M."/>
        </authorList>
    </citation>
    <scope>NUCLEOTIDE SEQUENCE [LARGE SCALE GENOMIC DNA]</scope>
    <source>
        <strain evidence="8 9">DSM 4734</strain>
    </source>
</reference>
<dbReference type="Pfam" id="PF08340">
    <property type="entry name" value="YicC-like_C"/>
    <property type="match status" value="1"/>
</dbReference>
<evidence type="ECO:0000259" key="7">
    <source>
        <dbReference type="Pfam" id="PF08340"/>
    </source>
</evidence>
<dbReference type="InterPro" id="IPR005229">
    <property type="entry name" value="YicC/YloC-like"/>
</dbReference>
<protein>
    <submittedName>
        <fullName evidence="8">Uncharacterized protein (TIGR00255 family)</fullName>
    </submittedName>
</protein>
<dbReference type="InterPro" id="IPR013551">
    <property type="entry name" value="YicC-like_C"/>
</dbReference>
<dbReference type="Proteomes" id="UP000273675">
    <property type="component" value="Unassembled WGS sequence"/>
</dbReference>
<dbReference type="EMBL" id="RBIM01000006">
    <property type="protein sequence ID" value="RKQ95542.1"/>
    <property type="molecule type" value="Genomic_DNA"/>
</dbReference>
<keyword evidence="4" id="KW-0378">Hydrolase</keyword>
<dbReference type="GO" id="GO:0004521">
    <property type="term" value="F:RNA endonuclease activity"/>
    <property type="evidence" value="ECO:0007669"/>
    <property type="project" value="InterPro"/>
</dbReference>
<comment type="similarity">
    <text evidence="5">Belongs to the YicC/YloC family.</text>
</comment>
<dbReference type="InterPro" id="IPR013527">
    <property type="entry name" value="YicC-like_N"/>
</dbReference>
<dbReference type="Pfam" id="PF03755">
    <property type="entry name" value="YicC-like_N"/>
    <property type="match status" value="1"/>
</dbReference>
<feature type="domain" description="Endoribonuclease YicC-like N-terminal" evidence="6">
    <location>
        <begin position="6"/>
        <end position="158"/>
    </location>
</feature>
<dbReference type="GO" id="GO:0016787">
    <property type="term" value="F:hydrolase activity"/>
    <property type="evidence" value="ECO:0007669"/>
    <property type="project" value="UniProtKB-KW"/>
</dbReference>
<dbReference type="RefSeq" id="WP_121212049.1">
    <property type="nucleotide sequence ID" value="NZ_RBIM01000006.1"/>
</dbReference>
<evidence type="ECO:0000313" key="8">
    <source>
        <dbReference type="EMBL" id="RKQ95542.1"/>
    </source>
</evidence>
<evidence type="ECO:0000313" key="9">
    <source>
        <dbReference type="Proteomes" id="UP000273675"/>
    </source>
</evidence>